<dbReference type="OrthoDB" id="1431934at2759"/>
<evidence type="ECO:0000313" key="2">
    <source>
        <dbReference type="EMBL" id="TEB29222.1"/>
    </source>
</evidence>
<proteinExistence type="predicted"/>
<dbReference type="Gene3D" id="1.20.120.1750">
    <property type="match status" value="1"/>
</dbReference>
<dbReference type="AlphaFoldDB" id="A0A4Y7T6J9"/>
<accession>A0A4Y7T6J9</accession>
<keyword evidence="3" id="KW-1185">Reference proteome</keyword>
<evidence type="ECO:0000313" key="3">
    <source>
        <dbReference type="Proteomes" id="UP000298030"/>
    </source>
</evidence>
<feature type="region of interest" description="Disordered" evidence="1">
    <location>
        <begin position="55"/>
        <end position="116"/>
    </location>
</feature>
<comment type="caution">
    <text evidence="2">The sequence shown here is derived from an EMBL/GenBank/DDBJ whole genome shotgun (WGS) entry which is preliminary data.</text>
</comment>
<evidence type="ECO:0000256" key="1">
    <source>
        <dbReference type="SAM" id="MobiDB-lite"/>
    </source>
</evidence>
<dbReference type="Proteomes" id="UP000298030">
    <property type="component" value="Unassembled WGS sequence"/>
</dbReference>
<name>A0A4Y7T6J9_COPMI</name>
<reference evidence="2 3" key="1">
    <citation type="journal article" date="2019" name="Nat. Ecol. Evol.">
        <title>Megaphylogeny resolves global patterns of mushroom evolution.</title>
        <authorList>
            <person name="Varga T."/>
            <person name="Krizsan K."/>
            <person name="Foldi C."/>
            <person name="Dima B."/>
            <person name="Sanchez-Garcia M."/>
            <person name="Sanchez-Ramirez S."/>
            <person name="Szollosi G.J."/>
            <person name="Szarkandi J.G."/>
            <person name="Papp V."/>
            <person name="Albert L."/>
            <person name="Andreopoulos W."/>
            <person name="Angelini C."/>
            <person name="Antonin V."/>
            <person name="Barry K.W."/>
            <person name="Bougher N.L."/>
            <person name="Buchanan P."/>
            <person name="Buyck B."/>
            <person name="Bense V."/>
            <person name="Catcheside P."/>
            <person name="Chovatia M."/>
            <person name="Cooper J."/>
            <person name="Damon W."/>
            <person name="Desjardin D."/>
            <person name="Finy P."/>
            <person name="Geml J."/>
            <person name="Haridas S."/>
            <person name="Hughes K."/>
            <person name="Justo A."/>
            <person name="Karasinski D."/>
            <person name="Kautmanova I."/>
            <person name="Kiss B."/>
            <person name="Kocsube S."/>
            <person name="Kotiranta H."/>
            <person name="LaButti K.M."/>
            <person name="Lechner B.E."/>
            <person name="Liimatainen K."/>
            <person name="Lipzen A."/>
            <person name="Lukacs Z."/>
            <person name="Mihaltcheva S."/>
            <person name="Morgado L.N."/>
            <person name="Niskanen T."/>
            <person name="Noordeloos M.E."/>
            <person name="Ohm R.A."/>
            <person name="Ortiz-Santana B."/>
            <person name="Ovrebo C."/>
            <person name="Racz N."/>
            <person name="Riley R."/>
            <person name="Savchenko A."/>
            <person name="Shiryaev A."/>
            <person name="Soop K."/>
            <person name="Spirin V."/>
            <person name="Szebenyi C."/>
            <person name="Tomsovsky M."/>
            <person name="Tulloss R.E."/>
            <person name="Uehling J."/>
            <person name="Grigoriev I.V."/>
            <person name="Vagvolgyi C."/>
            <person name="Papp T."/>
            <person name="Martin F.M."/>
            <person name="Miettinen O."/>
            <person name="Hibbett D.S."/>
            <person name="Nagy L.G."/>
        </authorList>
    </citation>
    <scope>NUCLEOTIDE SEQUENCE [LARGE SCALE GENOMIC DNA]</scope>
    <source>
        <strain evidence="2 3">FP101781</strain>
    </source>
</reference>
<protein>
    <submittedName>
        <fullName evidence="2">Uncharacterized protein</fullName>
    </submittedName>
</protein>
<organism evidence="2 3">
    <name type="scientific">Coprinellus micaceus</name>
    <name type="common">Glistening ink-cap mushroom</name>
    <name type="synonym">Coprinus micaceus</name>
    <dbReference type="NCBI Taxonomy" id="71717"/>
    <lineage>
        <taxon>Eukaryota</taxon>
        <taxon>Fungi</taxon>
        <taxon>Dikarya</taxon>
        <taxon>Basidiomycota</taxon>
        <taxon>Agaricomycotina</taxon>
        <taxon>Agaricomycetes</taxon>
        <taxon>Agaricomycetidae</taxon>
        <taxon>Agaricales</taxon>
        <taxon>Agaricineae</taxon>
        <taxon>Psathyrellaceae</taxon>
        <taxon>Coprinellus</taxon>
    </lineage>
</organism>
<sequence>MPCRCGAHWCWVCRGVFEMTTIYAHLRTAHGGLNLTEGGTAATLWGRVTGAERAQGTWQQPGGLEDQRRVREAQERRRNLEERERLAEAHRKRQRELAEQATRRQAQKDDRWCAIM</sequence>
<feature type="compositionally biased region" description="Basic and acidic residues" evidence="1">
    <location>
        <begin position="65"/>
        <end position="116"/>
    </location>
</feature>
<gene>
    <name evidence="2" type="ORF">FA13DRAFT_667496</name>
</gene>
<dbReference type="EMBL" id="QPFP01000028">
    <property type="protein sequence ID" value="TEB29222.1"/>
    <property type="molecule type" value="Genomic_DNA"/>
</dbReference>
<dbReference type="STRING" id="71717.A0A4Y7T6J9"/>